<keyword evidence="3" id="KW-1185">Reference proteome</keyword>
<dbReference type="AlphaFoldDB" id="A0A1B2HIB6"/>
<organism evidence="2 3">
    <name type="scientific">Lentzea guizhouensis</name>
    <dbReference type="NCBI Taxonomy" id="1586287"/>
    <lineage>
        <taxon>Bacteria</taxon>
        <taxon>Bacillati</taxon>
        <taxon>Actinomycetota</taxon>
        <taxon>Actinomycetes</taxon>
        <taxon>Pseudonocardiales</taxon>
        <taxon>Pseudonocardiaceae</taxon>
        <taxon>Lentzea</taxon>
    </lineage>
</organism>
<protein>
    <submittedName>
        <fullName evidence="2">Uncharacterized protein</fullName>
    </submittedName>
</protein>
<evidence type="ECO:0000313" key="3">
    <source>
        <dbReference type="Proteomes" id="UP000093053"/>
    </source>
</evidence>
<proteinExistence type="predicted"/>
<feature type="compositionally biased region" description="Basic and acidic residues" evidence="1">
    <location>
        <begin position="1"/>
        <end position="18"/>
    </location>
</feature>
<dbReference type="EMBL" id="CP016793">
    <property type="protein sequence ID" value="ANZ37437.1"/>
    <property type="molecule type" value="Genomic_DNA"/>
</dbReference>
<gene>
    <name evidence="2" type="ORF">BBK82_16640</name>
</gene>
<sequence>MHVVEAVRGDQVEHEAVQQRRPAHLVHNGLDDGGVGVAEQRSSVATAVQVLDAVGIYHSGASRGATGELFDSHDGNLSWAARPGGPLGEVASGPWFPQVIRMRRPVGSREA</sequence>
<reference evidence="2 3" key="1">
    <citation type="submission" date="2016-07" db="EMBL/GenBank/DDBJ databases">
        <title>Complete genome sequence of the Lentzea guizhouensis DHS C013.</title>
        <authorList>
            <person name="Cao C."/>
        </authorList>
    </citation>
    <scope>NUCLEOTIDE SEQUENCE [LARGE SCALE GENOMIC DNA]</scope>
    <source>
        <strain evidence="2 3">DHS C013</strain>
    </source>
</reference>
<dbReference type="Proteomes" id="UP000093053">
    <property type="component" value="Chromosome"/>
</dbReference>
<evidence type="ECO:0000256" key="1">
    <source>
        <dbReference type="SAM" id="MobiDB-lite"/>
    </source>
</evidence>
<dbReference type="KEGG" id="led:BBK82_16640"/>
<accession>A0A1B2HIB6</accession>
<name>A0A1B2HIB6_9PSEU</name>
<evidence type="ECO:0000313" key="2">
    <source>
        <dbReference type="EMBL" id="ANZ37437.1"/>
    </source>
</evidence>
<feature type="region of interest" description="Disordered" evidence="1">
    <location>
        <begin position="1"/>
        <end position="20"/>
    </location>
</feature>